<feature type="chain" id="PRO_5011569902" description="WG containing repeat-containing protein" evidence="1">
    <location>
        <begin position="24"/>
        <end position="137"/>
    </location>
</feature>
<evidence type="ECO:0000313" key="2">
    <source>
        <dbReference type="EMBL" id="SDX64420.1"/>
    </source>
</evidence>
<evidence type="ECO:0008006" key="4">
    <source>
        <dbReference type="Google" id="ProtNLM"/>
    </source>
</evidence>
<dbReference type="OrthoDB" id="2865287at2"/>
<gene>
    <name evidence="2" type="ORF">SAMN05660923_02649</name>
</gene>
<organism evidence="2 3">
    <name type="scientific">Tepidimicrobium xylanilyticum</name>
    <dbReference type="NCBI Taxonomy" id="1123352"/>
    <lineage>
        <taxon>Bacteria</taxon>
        <taxon>Bacillati</taxon>
        <taxon>Bacillota</taxon>
        <taxon>Tissierellia</taxon>
        <taxon>Tissierellales</taxon>
        <taxon>Tepidimicrobiaceae</taxon>
        <taxon>Tepidimicrobium</taxon>
    </lineage>
</organism>
<evidence type="ECO:0000256" key="1">
    <source>
        <dbReference type="SAM" id="SignalP"/>
    </source>
</evidence>
<dbReference type="EMBL" id="FNNG01000015">
    <property type="protein sequence ID" value="SDX64420.1"/>
    <property type="molecule type" value="Genomic_DNA"/>
</dbReference>
<keyword evidence="3" id="KW-1185">Reference proteome</keyword>
<evidence type="ECO:0000313" key="3">
    <source>
        <dbReference type="Proteomes" id="UP000198828"/>
    </source>
</evidence>
<dbReference type="Proteomes" id="UP000198828">
    <property type="component" value="Unassembled WGS sequence"/>
</dbReference>
<protein>
    <recommendedName>
        <fullName evidence="4">WG containing repeat-containing protein</fullName>
    </recommendedName>
</protein>
<proteinExistence type="predicted"/>
<feature type="signal peptide" evidence="1">
    <location>
        <begin position="1"/>
        <end position="23"/>
    </location>
</feature>
<accession>A0A1H3DDM8</accession>
<dbReference type="RefSeq" id="WP_093754470.1">
    <property type="nucleotide sequence ID" value="NZ_BSYN01000007.1"/>
</dbReference>
<dbReference type="Gene3D" id="2.60.40.2850">
    <property type="match status" value="1"/>
</dbReference>
<sequence length="137" mass="15313">MKRRVVLFCIVTLLIISAIPVFANGTIYSFHDGKSGRGFMIVKAEDVLPDDSAFYPAKVDDRYIYNKDGERVGYWLAGKRSGEVISEYKPYIGEGKASVKNGLGVVDDGGWVTVGDWSRAAAKWTIRGINKAYYDYR</sequence>
<reference evidence="2 3" key="1">
    <citation type="submission" date="2016-10" db="EMBL/GenBank/DDBJ databases">
        <authorList>
            <person name="de Groot N.N."/>
        </authorList>
    </citation>
    <scope>NUCLEOTIDE SEQUENCE [LARGE SCALE GENOMIC DNA]</scope>
    <source>
        <strain evidence="2 3">DSM 23310</strain>
    </source>
</reference>
<name>A0A1H3DDM8_9FIRM</name>
<keyword evidence="1" id="KW-0732">Signal</keyword>
<dbReference type="AlphaFoldDB" id="A0A1H3DDM8"/>